<dbReference type="InterPro" id="IPR002182">
    <property type="entry name" value="NB-ARC"/>
</dbReference>
<dbReference type="Gene3D" id="1.20.5.4130">
    <property type="match status" value="1"/>
</dbReference>
<dbReference type="Gene3D" id="3.80.10.10">
    <property type="entry name" value="Ribonuclease Inhibitor"/>
    <property type="match status" value="1"/>
</dbReference>
<evidence type="ECO:0000313" key="12">
    <source>
        <dbReference type="Proteomes" id="UP000324897"/>
    </source>
</evidence>
<evidence type="ECO:0000256" key="7">
    <source>
        <dbReference type="SAM" id="MobiDB-lite"/>
    </source>
</evidence>
<evidence type="ECO:0000256" key="5">
    <source>
        <dbReference type="ARBA" id="ARBA00022821"/>
    </source>
</evidence>
<dbReference type="PRINTS" id="PR00364">
    <property type="entry name" value="DISEASERSIST"/>
</dbReference>
<feature type="domain" description="Disease resistance R13L4/SHOC-2-like LRR" evidence="10">
    <location>
        <begin position="553"/>
        <end position="638"/>
    </location>
</feature>
<comment type="similarity">
    <text evidence="1">Belongs to the disease resistance NB-LRR family.</text>
</comment>
<evidence type="ECO:0000256" key="1">
    <source>
        <dbReference type="ARBA" id="ARBA00008894"/>
    </source>
</evidence>
<dbReference type="InterPro" id="IPR041118">
    <property type="entry name" value="Rx_N"/>
</dbReference>
<dbReference type="AlphaFoldDB" id="A0A5J9UBF2"/>
<dbReference type="InterPro" id="IPR027417">
    <property type="entry name" value="P-loop_NTPase"/>
</dbReference>
<dbReference type="SUPFAM" id="SSF52540">
    <property type="entry name" value="P-loop containing nucleoside triphosphate hydrolases"/>
    <property type="match status" value="2"/>
</dbReference>
<dbReference type="Gene3D" id="3.40.50.300">
    <property type="entry name" value="P-loop containing nucleotide triphosphate hydrolases"/>
    <property type="match status" value="2"/>
</dbReference>
<evidence type="ECO:0000256" key="3">
    <source>
        <dbReference type="ARBA" id="ARBA00022737"/>
    </source>
</evidence>
<keyword evidence="6" id="KW-0175">Coiled coil</keyword>
<evidence type="ECO:0008006" key="13">
    <source>
        <dbReference type="Google" id="ProtNLM"/>
    </source>
</evidence>
<dbReference type="GO" id="GO:0098542">
    <property type="term" value="P:defense response to other organism"/>
    <property type="evidence" value="ECO:0007669"/>
    <property type="project" value="TreeGrafter"/>
</dbReference>
<name>A0A5J9UBF2_9POAL</name>
<evidence type="ECO:0000259" key="8">
    <source>
        <dbReference type="Pfam" id="PF00931"/>
    </source>
</evidence>
<protein>
    <recommendedName>
        <fullName evidence="13">NB-ARC domain-containing protein</fullName>
    </recommendedName>
</protein>
<dbReference type="PANTHER" id="PTHR23155:SF1114">
    <property type="entry name" value="OS02G0475500 PROTEIN"/>
    <property type="match status" value="1"/>
</dbReference>
<feature type="region of interest" description="Disordered" evidence="7">
    <location>
        <begin position="961"/>
        <end position="991"/>
    </location>
</feature>
<organism evidence="11 12">
    <name type="scientific">Eragrostis curvula</name>
    <name type="common">weeping love grass</name>
    <dbReference type="NCBI Taxonomy" id="38414"/>
    <lineage>
        <taxon>Eukaryota</taxon>
        <taxon>Viridiplantae</taxon>
        <taxon>Streptophyta</taxon>
        <taxon>Embryophyta</taxon>
        <taxon>Tracheophyta</taxon>
        <taxon>Spermatophyta</taxon>
        <taxon>Magnoliopsida</taxon>
        <taxon>Liliopsida</taxon>
        <taxon>Poales</taxon>
        <taxon>Poaceae</taxon>
        <taxon>PACMAD clade</taxon>
        <taxon>Chloridoideae</taxon>
        <taxon>Eragrostideae</taxon>
        <taxon>Eragrostidinae</taxon>
        <taxon>Eragrostis</taxon>
    </lineage>
</organism>
<dbReference type="SUPFAM" id="SSF52047">
    <property type="entry name" value="RNI-like"/>
    <property type="match status" value="1"/>
</dbReference>
<dbReference type="EMBL" id="RWGY01000028">
    <property type="protein sequence ID" value="TVU20687.1"/>
    <property type="molecule type" value="Genomic_DNA"/>
</dbReference>
<feature type="compositionally biased region" description="Basic and acidic residues" evidence="7">
    <location>
        <begin position="961"/>
        <end position="983"/>
    </location>
</feature>
<evidence type="ECO:0000259" key="10">
    <source>
        <dbReference type="Pfam" id="PF23598"/>
    </source>
</evidence>
<gene>
    <name evidence="11" type="ORF">EJB05_32871</name>
</gene>
<reference evidence="11 12" key="1">
    <citation type="journal article" date="2019" name="Sci. Rep.">
        <title>A high-quality genome of Eragrostis curvula grass provides insights into Poaceae evolution and supports new strategies to enhance forage quality.</title>
        <authorList>
            <person name="Carballo J."/>
            <person name="Santos B.A.C.M."/>
            <person name="Zappacosta D."/>
            <person name="Garbus I."/>
            <person name="Selva J.P."/>
            <person name="Gallo C.A."/>
            <person name="Diaz A."/>
            <person name="Albertini E."/>
            <person name="Caccamo M."/>
            <person name="Echenique V."/>
        </authorList>
    </citation>
    <scope>NUCLEOTIDE SEQUENCE [LARGE SCALE GENOMIC DNA]</scope>
    <source>
        <strain evidence="12">cv. Victoria</strain>
        <tissue evidence="11">Leaf</tissue>
    </source>
</reference>
<feature type="domain" description="NB-ARC" evidence="8">
    <location>
        <begin position="133"/>
        <end position="296"/>
    </location>
</feature>
<dbReference type="Pfam" id="PF23598">
    <property type="entry name" value="LRR_14"/>
    <property type="match status" value="2"/>
</dbReference>
<feature type="domain" description="NB-ARC" evidence="8">
    <location>
        <begin position="371"/>
        <end position="545"/>
    </location>
</feature>
<keyword evidence="2" id="KW-0433">Leucine-rich repeat</keyword>
<dbReference type="Proteomes" id="UP000324897">
    <property type="component" value="Unassembled WGS sequence"/>
</dbReference>
<proteinExistence type="inferred from homology"/>
<evidence type="ECO:0000256" key="4">
    <source>
        <dbReference type="ARBA" id="ARBA00022741"/>
    </source>
</evidence>
<sequence length="991" mass="112160">MMRSFMMVAHEERDGNKVNKTWVKQVRDTAYDVEDCLQDFAVRVKKPSRWHILRTLLDRRRVAKQMKELRAKVEDVSQRSLRYRLTNGSGSKAATAADQSSVIAAAMFGVDDARRAAKQDNKRVDLVKLISEEGDNPKVITVWGTSGDVGQASIIREAYEHPDVRSKFPVRAWVRVMHPFSPKSFVLSLVNQFHATDGVEDLLETENTDHQNLAPEFNGYVTKERCLIVLNDLSTIEEWDQIEKCFRNIKKGSRIVVMTGQVEVASLCAGQESQVSELKQLSADQTLYAFYVKGFQSGEDVKKPGPCSDGPTASTNDHTVVSGEIIEDRCKDTDELHKVVKKSISRIRTRAGGLEESQLIGREKEIAYLNNLISNRDNQQVQVISVYGMGGLGKTTLVDNVYQRQKLGDRFEKCVFVTIMRPFKLVELLRSLAARLHEASSRKEELIERSASTKKTMATMGVEDLIVESGRLLGGKSCLIILDDLSSITEWDQISPVFRQMEKTSRIVVTTREEDIAKHCSGQHGKIHKLQVLEQEEARQLFSEKWRPFYISDKMRFLRVLDLEGTNGLVAHHLDHIGKLLHLRYLSLRGCDDIVLLPDSLGNLRQLQTLDIRDTDIIALPKTITKLQKLQYIHAAKKSERVQDDSESSTTRFFEFLGLCPRLCASCCVPSLLAMGLSRRGACTLACCIAFPATMQDLRYIRSSVMVPRGLRKLRDLHTLKDVHVGRGNVVLQDIERLTGLRKLGLTGINKKNGPAFCSALSRLSRLESLSVRSSAGKPGMCGCLDMMSSPPANLQSLKLYGNLGTLPKWIKELQYLVKLKLVGNRLSDYDSGLKFLGSLPKLDILVLSDQSFEGDTLHFQSPQTENAFGNLRVLRIAYKPILGSSEFRMKSVKFDVGVMRKLELLQLELWKIRNEVDISGLEVLPSINEVQFRAVFYVDWKWIEKARASNKPVDITKEIKQEQRRKESEYKNKLREQLDKNPNRPVLTSY</sequence>
<dbReference type="InterPro" id="IPR038005">
    <property type="entry name" value="RX-like_CC"/>
</dbReference>
<dbReference type="CDD" id="cd14798">
    <property type="entry name" value="RX-CC_like"/>
    <property type="match status" value="1"/>
</dbReference>
<evidence type="ECO:0000256" key="6">
    <source>
        <dbReference type="ARBA" id="ARBA00023054"/>
    </source>
</evidence>
<dbReference type="OrthoDB" id="662896at2759"/>
<evidence type="ECO:0000313" key="11">
    <source>
        <dbReference type="EMBL" id="TVU20687.1"/>
    </source>
</evidence>
<dbReference type="Gramene" id="TVU20687">
    <property type="protein sequence ID" value="TVU20687"/>
    <property type="gene ID" value="EJB05_32871"/>
</dbReference>
<dbReference type="InterPro" id="IPR044974">
    <property type="entry name" value="Disease_R_plants"/>
</dbReference>
<dbReference type="InterPro" id="IPR032675">
    <property type="entry name" value="LRR_dom_sf"/>
</dbReference>
<evidence type="ECO:0000259" key="9">
    <source>
        <dbReference type="Pfam" id="PF18052"/>
    </source>
</evidence>
<dbReference type="InterPro" id="IPR055414">
    <property type="entry name" value="LRR_R13L4/SHOC2-like"/>
</dbReference>
<accession>A0A5J9UBF2</accession>
<dbReference type="GO" id="GO:0043531">
    <property type="term" value="F:ADP binding"/>
    <property type="evidence" value="ECO:0007669"/>
    <property type="project" value="InterPro"/>
</dbReference>
<evidence type="ECO:0000256" key="2">
    <source>
        <dbReference type="ARBA" id="ARBA00022614"/>
    </source>
</evidence>
<dbReference type="Pfam" id="PF18052">
    <property type="entry name" value="Rx_N"/>
    <property type="match status" value="1"/>
</dbReference>
<feature type="domain" description="Disease resistance N-terminal" evidence="9">
    <location>
        <begin position="1"/>
        <end position="49"/>
    </location>
</feature>
<dbReference type="PANTHER" id="PTHR23155">
    <property type="entry name" value="DISEASE RESISTANCE PROTEIN RP"/>
    <property type="match status" value="1"/>
</dbReference>
<feature type="domain" description="Disease resistance R13L4/SHOC-2-like LRR" evidence="10">
    <location>
        <begin position="701"/>
        <end position="943"/>
    </location>
</feature>
<comment type="caution">
    <text evidence="11">The sequence shown here is derived from an EMBL/GenBank/DDBJ whole genome shotgun (WGS) entry which is preliminary data.</text>
</comment>
<keyword evidence="4" id="KW-0547">Nucleotide-binding</keyword>
<keyword evidence="12" id="KW-1185">Reference proteome</keyword>
<dbReference type="Pfam" id="PF00931">
    <property type="entry name" value="NB-ARC"/>
    <property type="match status" value="2"/>
</dbReference>
<keyword evidence="5" id="KW-0611">Plant defense</keyword>
<keyword evidence="3" id="KW-0677">Repeat</keyword>